<dbReference type="FunFam" id="1.10.10.60:FF:000034">
    <property type="entry name" value="HTH-type transcriptional repressor FabR"/>
    <property type="match status" value="1"/>
</dbReference>
<dbReference type="PROSITE" id="PS50977">
    <property type="entry name" value="HTH_TETR_2"/>
    <property type="match status" value="1"/>
</dbReference>
<evidence type="ECO:0000256" key="4">
    <source>
        <dbReference type="PROSITE-ProRule" id="PRU00335"/>
    </source>
</evidence>
<dbReference type="OrthoDB" id="8617654at2"/>
<dbReference type="Gene3D" id="1.10.10.60">
    <property type="entry name" value="Homeodomain-like"/>
    <property type="match status" value="1"/>
</dbReference>
<dbReference type="RefSeq" id="WP_035686373.1">
    <property type="nucleotide sequence ID" value="NZ_CP034110.1"/>
</dbReference>
<reference evidence="7 8" key="1">
    <citation type="submission" date="2018-06" db="EMBL/GenBank/DDBJ databases">
        <authorList>
            <consortium name="Pathogen Informatics"/>
            <person name="Doyle S."/>
        </authorList>
    </citation>
    <scope>NUCLEOTIDE SEQUENCE [LARGE SCALE GENOMIC DNA]</scope>
    <source>
        <strain evidence="7 8">NCTC10926</strain>
    </source>
</reference>
<evidence type="ECO:0000256" key="3">
    <source>
        <dbReference type="ARBA" id="ARBA00023163"/>
    </source>
</evidence>
<dbReference type="InterPro" id="IPR001647">
    <property type="entry name" value="HTH_TetR"/>
</dbReference>
<evidence type="ECO:0000313" key="7">
    <source>
        <dbReference type="EMBL" id="SUU98824.1"/>
    </source>
</evidence>
<proteinExistence type="predicted"/>
<dbReference type="InterPro" id="IPR009057">
    <property type="entry name" value="Homeodomain-like_sf"/>
</dbReference>
<evidence type="ECO:0000313" key="9">
    <source>
        <dbReference type="Proteomes" id="UP000294229"/>
    </source>
</evidence>
<dbReference type="EMBL" id="RQXS01000015">
    <property type="protein sequence ID" value="RZN60021.1"/>
    <property type="molecule type" value="Genomic_DNA"/>
</dbReference>
<keyword evidence="1" id="KW-0805">Transcription regulation</keyword>
<evidence type="ECO:0000259" key="5">
    <source>
        <dbReference type="PROSITE" id="PS50977"/>
    </source>
</evidence>
<dbReference type="Proteomes" id="UP000294229">
    <property type="component" value="Unassembled WGS sequence"/>
</dbReference>
<dbReference type="GeneID" id="66256934"/>
<dbReference type="KEGG" id="apag:EIA51_10935"/>
<dbReference type="PROSITE" id="PS01081">
    <property type="entry name" value="HTH_TETR_1"/>
    <property type="match status" value="1"/>
</dbReference>
<dbReference type="NCBIfam" id="NF008402">
    <property type="entry name" value="PRK11202.1"/>
    <property type="match status" value="1"/>
</dbReference>
<evidence type="ECO:0000313" key="6">
    <source>
        <dbReference type="EMBL" id="RZN60021.1"/>
    </source>
</evidence>
<gene>
    <name evidence="6" type="primary">fabR</name>
    <name evidence="6" type="ORF">EIG79_04790</name>
    <name evidence="7" type="ORF">NCTC10926_02267</name>
</gene>
<dbReference type="Gene3D" id="1.10.357.10">
    <property type="entry name" value="Tetracycline Repressor, domain 2"/>
    <property type="match status" value="1"/>
</dbReference>
<dbReference type="eggNOG" id="COG1309">
    <property type="taxonomic scope" value="Bacteria"/>
</dbReference>
<keyword evidence="2 4" id="KW-0238">DNA-binding</keyword>
<dbReference type="STRING" id="728.VY92_02990"/>
<dbReference type="InterPro" id="IPR050692">
    <property type="entry name" value="HTH_transcr_repressor_FabR"/>
</dbReference>
<keyword evidence="3" id="KW-0804">Transcription</keyword>
<sequence>MVGIRALQKEKTRRALIEAAFNQLSAEKSFSNLSLREVAREAGIAPTSFYRHFRDMDELGLEMVDEAGLMLRQLMRQARKRLENGGSVIAISVNTFFEFITHNPNYFRLLLRESSGTSQAFRTATAREIKHFIDELTEYITQKNGDPYYLAYVQAEGFVTLVFTAGANALDMHKQERCELQERVILQLRMLAKGATLYPEHKEE</sequence>
<evidence type="ECO:0000313" key="8">
    <source>
        <dbReference type="Proteomes" id="UP000254620"/>
    </source>
</evidence>
<dbReference type="SUPFAM" id="SSF46689">
    <property type="entry name" value="Homeodomain-like"/>
    <property type="match status" value="1"/>
</dbReference>
<dbReference type="GO" id="GO:0003677">
    <property type="term" value="F:DNA binding"/>
    <property type="evidence" value="ECO:0007669"/>
    <property type="project" value="UniProtKB-UniRule"/>
</dbReference>
<name>A0A0F5F2Y6_AVIPA</name>
<dbReference type="Proteomes" id="UP000254620">
    <property type="component" value="Unassembled WGS sequence"/>
</dbReference>
<evidence type="ECO:0000256" key="1">
    <source>
        <dbReference type="ARBA" id="ARBA00023015"/>
    </source>
</evidence>
<protein>
    <submittedName>
        <fullName evidence="6 7">HTH-type transcriptional repressor FabR</fullName>
    </submittedName>
</protein>
<dbReference type="PANTHER" id="PTHR47752:SF1">
    <property type="entry name" value="HTH-TYPE TRANSCRIPTIONAL REPRESSOR FABR"/>
    <property type="match status" value="1"/>
</dbReference>
<feature type="domain" description="HTH tetR-type" evidence="5">
    <location>
        <begin position="11"/>
        <end position="71"/>
    </location>
</feature>
<accession>A0A0F5F2Y6</accession>
<feature type="DNA-binding region" description="H-T-H motif" evidence="4">
    <location>
        <begin position="34"/>
        <end position="53"/>
    </location>
</feature>
<evidence type="ECO:0000256" key="2">
    <source>
        <dbReference type="ARBA" id="ARBA00023125"/>
    </source>
</evidence>
<dbReference type="AlphaFoldDB" id="A0A0F5F2Y6"/>
<dbReference type="PANTHER" id="PTHR47752">
    <property type="entry name" value="HTH-TYPE TRANSCRIPTIONAL REPRESSOR FABR"/>
    <property type="match status" value="1"/>
</dbReference>
<dbReference type="InterPro" id="IPR023772">
    <property type="entry name" value="DNA-bd_HTH_TetR-type_CS"/>
</dbReference>
<dbReference type="Pfam" id="PF00440">
    <property type="entry name" value="TetR_N"/>
    <property type="match status" value="1"/>
</dbReference>
<organism evidence="6 9">
    <name type="scientific">Avibacterium paragallinarum</name>
    <name type="common">Haemophilus gallinarum</name>
    <dbReference type="NCBI Taxonomy" id="728"/>
    <lineage>
        <taxon>Bacteria</taxon>
        <taxon>Pseudomonadati</taxon>
        <taxon>Pseudomonadota</taxon>
        <taxon>Gammaproteobacteria</taxon>
        <taxon>Pasteurellales</taxon>
        <taxon>Pasteurellaceae</taxon>
        <taxon>Avibacterium</taxon>
    </lineage>
</organism>
<dbReference type="EMBL" id="UFSW01000001">
    <property type="protein sequence ID" value="SUU98824.1"/>
    <property type="molecule type" value="Genomic_DNA"/>
</dbReference>
<reference evidence="6 9" key="2">
    <citation type="submission" date="2018-11" db="EMBL/GenBank/DDBJ databases">
        <title>Sequencing Av. paragallinarum serogroups.</title>
        <authorList>
            <person name="Hellmuth J.E."/>
            <person name="Boucher C.E."/>
            <person name="Cason E.D."/>
        </authorList>
    </citation>
    <scope>NUCLEOTIDE SEQUENCE [LARGE SCALE GENOMIC DNA]</scope>
    <source>
        <strain evidence="6 9">SA-3</strain>
    </source>
</reference>